<dbReference type="InterPro" id="IPR049363">
    <property type="entry name" value="RMI1_N"/>
</dbReference>
<dbReference type="GO" id="GO:0000724">
    <property type="term" value="P:double-strand break repair via homologous recombination"/>
    <property type="evidence" value="ECO:0007669"/>
    <property type="project" value="TreeGrafter"/>
</dbReference>
<dbReference type="WBParaSite" id="EEL_0000831001-mRNA-1">
    <property type="protein sequence ID" value="EEL_0000831001-mRNA-1"/>
    <property type="gene ID" value="EEL_0000831001"/>
</dbReference>
<dbReference type="GO" id="GO:0031422">
    <property type="term" value="C:RecQ family helicase-topoisomerase III complex"/>
    <property type="evidence" value="ECO:0007669"/>
    <property type="project" value="TreeGrafter"/>
</dbReference>
<name>A0A0R3S0Y9_9BILA</name>
<organism evidence="5 6">
    <name type="scientific">Elaeophora elaphi</name>
    <dbReference type="NCBI Taxonomy" id="1147741"/>
    <lineage>
        <taxon>Eukaryota</taxon>
        <taxon>Metazoa</taxon>
        <taxon>Ecdysozoa</taxon>
        <taxon>Nematoda</taxon>
        <taxon>Chromadorea</taxon>
        <taxon>Rhabditida</taxon>
        <taxon>Spirurina</taxon>
        <taxon>Spiruromorpha</taxon>
        <taxon>Filarioidea</taxon>
        <taxon>Onchocercidae</taxon>
        <taxon>Elaeophora</taxon>
    </lineage>
</organism>
<dbReference type="PANTHER" id="PTHR14790:SF15">
    <property type="entry name" value="RECQ-MEDIATED GENOME INSTABILITY PROTEIN 1"/>
    <property type="match status" value="1"/>
</dbReference>
<comment type="similarity">
    <text evidence="1">Belongs to the RMI1 family.</text>
</comment>
<reference evidence="6" key="1">
    <citation type="submission" date="2017-02" db="UniProtKB">
        <authorList>
            <consortium name="WormBaseParasite"/>
        </authorList>
    </citation>
    <scope>IDENTIFICATION</scope>
</reference>
<accession>A0A0R3S0Y9</accession>
<dbReference type="Pfam" id="PF21000">
    <property type="entry name" value="RMI1_N_N"/>
    <property type="match status" value="1"/>
</dbReference>
<dbReference type="Pfam" id="PF08585">
    <property type="entry name" value="RMI1_N_C"/>
    <property type="match status" value="1"/>
</dbReference>
<sequence>MDIETIKDFFSKKLNVALQEEWLTEVMIYLHSLEFNNDSLLSAVYEQWLCTDLSISSKPLLSLSAGNCSMLTMLGGNTVVQINSLVDIGASMYSQYRTLTSKFEDNSGFQLKLEENETDIDLFVIFFENITYIYI</sequence>
<feature type="domain" description="RMI1 N-terminal" evidence="4">
    <location>
        <begin position="12"/>
        <end position="55"/>
    </location>
</feature>
<feature type="domain" description="RecQ mediated genome instability protein 1 OB-fold" evidence="3">
    <location>
        <begin position="72"/>
        <end position="104"/>
    </location>
</feature>
<proteinExistence type="inferred from homology"/>
<dbReference type="PANTHER" id="PTHR14790">
    <property type="entry name" value="RECQ-MEDIATED GENOME INSTABILITY PROTEIN 1 RMI1"/>
    <property type="match status" value="1"/>
</dbReference>
<dbReference type="GO" id="GO:0000712">
    <property type="term" value="P:resolution of meiotic recombination intermediates"/>
    <property type="evidence" value="ECO:0007669"/>
    <property type="project" value="TreeGrafter"/>
</dbReference>
<dbReference type="Gene3D" id="2.40.50.770">
    <property type="entry name" value="RecQ-mediated genome instability protein Rmi1, C-terminal domain"/>
    <property type="match status" value="1"/>
</dbReference>
<evidence type="ECO:0000259" key="4">
    <source>
        <dbReference type="Pfam" id="PF21000"/>
    </source>
</evidence>
<dbReference type="Proteomes" id="UP000050640">
    <property type="component" value="Unplaced"/>
</dbReference>
<dbReference type="InterPro" id="IPR042470">
    <property type="entry name" value="RMI1_N_C_sf"/>
</dbReference>
<dbReference type="InterPro" id="IPR013894">
    <property type="entry name" value="RMI1_OB"/>
</dbReference>
<evidence type="ECO:0000313" key="6">
    <source>
        <dbReference type="WBParaSite" id="EEL_0000831001-mRNA-1"/>
    </source>
</evidence>
<keyword evidence="5" id="KW-1185">Reference proteome</keyword>
<dbReference type="GO" id="GO:0016604">
    <property type="term" value="C:nuclear body"/>
    <property type="evidence" value="ECO:0007669"/>
    <property type="project" value="TreeGrafter"/>
</dbReference>
<evidence type="ECO:0000313" key="5">
    <source>
        <dbReference type="Proteomes" id="UP000050640"/>
    </source>
</evidence>
<evidence type="ECO:0000256" key="1">
    <source>
        <dbReference type="ARBA" id="ARBA00006395"/>
    </source>
</evidence>
<evidence type="ECO:0000256" key="2">
    <source>
        <dbReference type="ARBA" id="ARBA00018987"/>
    </source>
</evidence>
<protein>
    <recommendedName>
        <fullName evidence="2">RecQ-mediated genome instability protein 1</fullName>
    </recommendedName>
</protein>
<evidence type="ECO:0000259" key="3">
    <source>
        <dbReference type="Pfam" id="PF08585"/>
    </source>
</evidence>
<dbReference type="AlphaFoldDB" id="A0A0R3S0Y9"/>
<dbReference type="SMART" id="SM01161">
    <property type="entry name" value="DUF1767"/>
    <property type="match status" value="1"/>
</dbReference>
<dbReference type="STRING" id="1147741.A0A0R3S0Y9"/>